<gene>
    <name evidence="2" type="ORF">GCM10008179_22490</name>
</gene>
<keyword evidence="3" id="KW-1185">Reference proteome</keyword>
<evidence type="ECO:0000313" key="2">
    <source>
        <dbReference type="EMBL" id="GLK68611.1"/>
    </source>
</evidence>
<feature type="signal peptide" evidence="1">
    <location>
        <begin position="1"/>
        <end position="23"/>
    </location>
</feature>
<reference evidence="2" key="2">
    <citation type="submission" date="2023-01" db="EMBL/GenBank/DDBJ databases">
        <authorList>
            <person name="Sun Q."/>
            <person name="Evtushenko L."/>
        </authorList>
    </citation>
    <scope>NUCLEOTIDE SEQUENCE</scope>
    <source>
        <strain evidence="2">VKM B-2347</strain>
    </source>
</reference>
<dbReference type="Proteomes" id="UP001143372">
    <property type="component" value="Unassembled WGS sequence"/>
</dbReference>
<accession>A0A9W6J0M1</accession>
<keyword evidence="1" id="KW-0732">Signal</keyword>
<reference evidence="2" key="1">
    <citation type="journal article" date="2014" name="Int. J. Syst. Evol. Microbiol.">
        <title>Complete genome sequence of Corynebacterium casei LMG S-19264T (=DSM 44701T), isolated from a smear-ripened cheese.</title>
        <authorList>
            <consortium name="US DOE Joint Genome Institute (JGI-PGF)"/>
            <person name="Walter F."/>
            <person name="Albersmeier A."/>
            <person name="Kalinowski J."/>
            <person name="Ruckert C."/>
        </authorList>
    </citation>
    <scope>NUCLEOTIDE SEQUENCE</scope>
    <source>
        <strain evidence="2">VKM B-2347</strain>
    </source>
</reference>
<name>A0A9W6J0M1_9HYPH</name>
<evidence type="ECO:0000256" key="1">
    <source>
        <dbReference type="SAM" id="SignalP"/>
    </source>
</evidence>
<feature type="chain" id="PRO_5040765554" evidence="1">
    <location>
        <begin position="24"/>
        <end position="168"/>
    </location>
</feature>
<evidence type="ECO:0000313" key="3">
    <source>
        <dbReference type="Proteomes" id="UP001143372"/>
    </source>
</evidence>
<organism evidence="2 3">
    <name type="scientific">Hansschlegelia plantiphila</name>
    <dbReference type="NCBI Taxonomy" id="374655"/>
    <lineage>
        <taxon>Bacteria</taxon>
        <taxon>Pseudomonadati</taxon>
        <taxon>Pseudomonadota</taxon>
        <taxon>Alphaproteobacteria</taxon>
        <taxon>Hyphomicrobiales</taxon>
        <taxon>Methylopilaceae</taxon>
        <taxon>Hansschlegelia</taxon>
    </lineage>
</organism>
<dbReference type="RefSeq" id="WP_271168841.1">
    <property type="nucleotide sequence ID" value="NZ_BSFI01000008.1"/>
</dbReference>
<sequence>MNRASIAAALSFALLGVGAPAFAAETGGCGAFKWPVEADIALLAKPDWVDSGATVDLSGPVGVRVKLVDADKAGFAIAPERKPALSAPAGTLGFEARAGVTQVTLSDAAWADLVQDGKPVKPAGFSGVKDCDGAHKTLRFELGAGPALLQISNAPATSIGIALTPPAK</sequence>
<proteinExistence type="predicted"/>
<dbReference type="EMBL" id="BSFI01000008">
    <property type="protein sequence ID" value="GLK68611.1"/>
    <property type="molecule type" value="Genomic_DNA"/>
</dbReference>
<comment type="caution">
    <text evidence="2">The sequence shown here is derived from an EMBL/GenBank/DDBJ whole genome shotgun (WGS) entry which is preliminary data.</text>
</comment>
<dbReference type="AlphaFoldDB" id="A0A9W6J0M1"/>
<protein>
    <submittedName>
        <fullName evidence="2">Uncharacterized protein</fullName>
    </submittedName>
</protein>